<dbReference type="Proteomes" id="UP001191082">
    <property type="component" value="Unassembled WGS sequence"/>
</dbReference>
<dbReference type="EMBL" id="VCPC01000001">
    <property type="protein sequence ID" value="TMV14934.1"/>
    <property type="molecule type" value="Genomic_DNA"/>
</dbReference>
<accession>A0ABY2XD41</accession>
<evidence type="ECO:0000313" key="2">
    <source>
        <dbReference type="EMBL" id="TMV14934.1"/>
    </source>
</evidence>
<comment type="caution">
    <text evidence="2">The sequence shown here is derived from an EMBL/GenBank/DDBJ whole genome shotgun (WGS) entry which is preliminary data.</text>
</comment>
<evidence type="ECO:0000256" key="1">
    <source>
        <dbReference type="SAM" id="MobiDB-lite"/>
    </source>
</evidence>
<feature type="region of interest" description="Disordered" evidence="1">
    <location>
        <begin position="120"/>
        <end position="142"/>
    </location>
</feature>
<name>A0ABY2XD41_9RHOB</name>
<proteinExistence type="predicted"/>
<organism evidence="2 3">
    <name type="scientific">Arenibacterium halophilum</name>
    <dbReference type="NCBI Taxonomy" id="2583821"/>
    <lineage>
        <taxon>Bacteria</taxon>
        <taxon>Pseudomonadati</taxon>
        <taxon>Pseudomonadota</taxon>
        <taxon>Alphaproteobacteria</taxon>
        <taxon>Rhodobacterales</taxon>
        <taxon>Paracoccaceae</taxon>
        <taxon>Arenibacterium</taxon>
    </lineage>
</organism>
<evidence type="ECO:0000313" key="3">
    <source>
        <dbReference type="Proteomes" id="UP001191082"/>
    </source>
</evidence>
<reference evidence="2 3" key="1">
    <citation type="submission" date="2019-05" db="EMBL/GenBank/DDBJ databases">
        <title>Marivita sp. nov. isolated from sea sediment.</title>
        <authorList>
            <person name="Kim W."/>
        </authorList>
    </citation>
    <scope>NUCLEOTIDE SEQUENCE [LARGE SCALE GENOMIC DNA]</scope>
    <source>
        <strain evidence="2 3">CAU 1492</strain>
    </source>
</reference>
<keyword evidence="3" id="KW-1185">Reference proteome</keyword>
<sequence>MIAIAMADKLFKLTLDLRDVCVWLSSRHVDTLFGICVDRNYSSEPGVISHVVAGCEDQNTRRMLREEATQALQALGYTVAPAGGDVYDTGPASREGMSAHQKLRSIRRVYDAINGKYSSAHDYSRPRPTDEEIASMPVDDAF</sequence>
<protein>
    <submittedName>
        <fullName evidence="2">Uncharacterized protein</fullName>
    </submittedName>
</protein>
<gene>
    <name evidence="2" type="ORF">FGK64_02860</name>
</gene>